<gene>
    <name evidence="5" type="primary">tusD</name>
    <name evidence="5" type="ORF">U5822_14920</name>
</gene>
<evidence type="ECO:0000313" key="5">
    <source>
        <dbReference type="EMBL" id="MEA1081966.1"/>
    </source>
</evidence>
<evidence type="ECO:0000256" key="1">
    <source>
        <dbReference type="ARBA" id="ARBA00004496"/>
    </source>
</evidence>
<reference evidence="5 6" key="1">
    <citation type="submission" date="2023-12" db="EMBL/GenBank/DDBJ databases">
        <title>Marinobacter qingdaonensis sp. nov., isolated from the intertidal sediment of Qingdao, PR China.</title>
        <authorList>
            <person name="Li Y."/>
        </authorList>
    </citation>
    <scope>NUCLEOTIDE SEQUENCE [LARGE SCALE GENOMIC DNA]</scope>
    <source>
        <strain evidence="5 6">ASW11-75</strain>
    </source>
</reference>
<name>A0ABU5P1L6_9GAMM</name>
<sequence length="137" mass="14871">MTDTDQHSFTLVITGAPYSSQAPQTALSFARAAVAARHRIDRVFLYGDGVHLASALVTPPSDETHWPNAWARFLTDHKVAGIACIASALRRGLVDEGEQKRYELTASNLLSPFSIAGLGEWVEGTVKSTRTLYFHGG</sequence>
<dbReference type="RefSeq" id="WP_322856401.1">
    <property type="nucleotide sequence ID" value="NZ_JAYDCJ010000003.1"/>
</dbReference>
<protein>
    <submittedName>
        <fullName evidence="5">Sulfurtransferase complex subunit TusD</fullName>
        <ecNumber evidence="5">2.8.1.-</ecNumber>
    </submittedName>
</protein>
<comment type="caution">
    <text evidence="5">The sequence shown here is derived from an EMBL/GenBank/DDBJ whole genome shotgun (WGS) entry which is preliminary data.</text>
</comment>
<dbReference type="SUPFAM" id="SSF75169">
    <property type="entry name" value="DsrEFH-like"/>
    <property type="match status" value="1"/>
</dbReference>
<keyword evidence="6" id="KW-1185">Reference proteome</keyword>
<dbReference type="InterPro" id="IPR017463">
    <property type="entry name" value="Sulphur_relay_TusD/DsrE"/>
</dbReference>
<dbReference type="EC" id="2.8.1.-" evidence="5"/>
<keyword evidence="4 5" id="KW-0808">Transferase</keyword>
<dbReference type="NCBIfam" id="NF001237">
    <property type="entry name" value="PRK00207.1"/>
    <property type="match status" value="1"/>
</dbReference>
<evidence type="ECO:0000256" key="2">
    <source>
        <dbReference type="ARBA" id="ARBA00007067"/>
    </source>
</evidence>
<evidence type="ECO:0000256" key="3">
    <source>
        <dbReference type="ARBA" id="ARBA00022490"/>
    </source>
</evidence>
<comment type="similarity">
    <text evidence="2">Belongs to the DsrE/TusD family.</text>
</comment>
<dbReference type="EMBL" id="JAYDCJ010000003">
    <property type="protein sequence ID" value="MEA1081966.1"/>
    <property type="molecule type" value="Genomic_DNA"/>
</dbReference>
<evidence type="ECO:0000313" key="6">
    <source>
        <dbReference type="Proteomes" id="UP001305746"/>
    </source>
</evidence>
<dbReference type="NCBIfam" id="TIGR03012">
    <property type="entry name" value="sulf_tusD_dsrE"/>
    <property type="match status" value="1"/>
</dbReference>
<organism evidence="5 6">
    <name type="scientific">Marinobacter qingdaonensis</name>
    <dbReference type="NCBI Taxonomy" id="3108486"/>
    <lineage>
        <taxon>Bacteria</taxon>
        <taxon>Pseudomonadati</taxon>
        <taxon>Pseudomonadota</taxon>
        <taxon>Gammaproteobacteria</taxon>
        <taxon>Pseudomonadales</taxon>
        <taxon>Marinobacteraceae</taxon>
        <taxon>Marinobacter</taxon>
    </lineage>
</organism>
<dbReference type="PANTHER" id="PTHR34874">
    <property type="entry name" value="PROTEIN YCHN"/>
    <property type="match status" value="1"/>
</dbReference>
<keyword evidence="3" id="KW-0963">Cytoplasm</keyword>
<dbReference type="PANTHER" id="PTHR34874:SF3">
    <property type="entry name" value="SULFURTRANSFERASE TUSD"/>
    <property type="match status" value="1"/>
</dbReference>
<dbReference type="Proteomes" id="UP001305746">
    <property type="component" value="Unassembled WGS sequence"/>
</dbReference>
<comment type="subcellular location">
    <subcellularLocation>
        <location evidence="1">Cytoplasm</location>
    </subcellularLocation>
</comment>
<dbReference type="Pfam" id="PF02635">
    <property type="entry name" value="DsrE"/>
    <property type="match status" value="1"/>
</dbReference>
<dbReference type="GO" id="GO:0016740">
    <property type="term" value="F:transferase activity"/>
    <property type="evidence" value="ECO:0007669"/>
    <property type="project" value="UniProtKB-KW"/>
</dbReference>
<evidence type="ECO:0000256" key="4">
    <source>
        <dbReference type="ARBA" id="ARBA00022679"/>
    </source>
</evidence>
<dbReference type="Gene3D" id="3.40.1260.10">
    <property type="entry name" value="DsrEFH-like"/>
    <property type="match status" value="1"/>
</dbReference>
<dbReference type="InterPro" id="IPR027396">
    <property type="entry name" value="DsrEFH-like"/>
</dbReference>
<dbReference type="InterPro" id="IPR003787">
    <property type="entry name" value="Sulphur_relay_DsrE/F-like"/>
</dbReference>
<accession>A0ABU5P1L6</accession>
<proteinExistence type="inferred from homology"/>